<dbReference type="RefSeq" id="XP_028480112.1">
    <property type="nucleotide sequence ID" value="XM_028616255.1"/>
</dbReference>
<dbReference type="PANTHER" id="PTHR39153">
    <property type="entry name" value="AGR244WP"/>
    <property type="match status" value="1"/>
</dbReference>
<dbReference type="EMBL" id="RSCE01000001">
    <property type="protein sequence ID" value="RSH87904.1"/>
    <property type="molecule type" value="Genomic_DNA"/>
</dbReference>
<name>A0A427YA87_9TREE</name>
<organism evidence="1 2">
    <name type="scientific">Apiotrichum porosum</name>
    <dbReference type="NCBI Taxonomy" id="105984"/>
    <lineage>
        <taxon>Eukaryota</taxon>
        <taxon>Fungi</taxon>
        <taxon>Dikarya</taxon>
        <taxon>Basidiomycota</taxon>
        <taxon>Agaricomycotina</taxon>
        <taxon>Tremellomycetes</taxon>
        <taxon>Trichosporonales</taxon>
        <taxon>Trichosporonaceae</taxon>
        <taxon>Apiotrichum</taxon>
    </lineage>
</organism>
<gene>
    <name evidence="1" type="ORF">EHS24_000422</name>
</gene>
<dbReference type="GeneID" id="39584965"/>
<proteinExistence type="predicted"/>
<reference evidence="1 2" key="1">
    <citation type="submission" date="2018-11" db="EMBL/GenBank/DDBJ databases">
        <title>Genome sequence of Apiotrichum porosum DSM 27194.</title>
        <authorList>
            <person name="Aliyu H."/>
            <person name="Gorte O."/>
            <person name="Ochsenreither K."/>
        </authorList>
    </citation>
    <scope>NUCLEOTIDE SEQUENCE [LARGE SCALE GENOMIC DNA]</scope>
    <source>
        <strain evidence="1 2">DSM 27194</strain>
    </source>
</reference>
<accession>A0A427YA87</accession>
<dbReference type="Proteomes" id="UP000279236">
    <property type="component" value="Unassembled WGS sequence"/>
</dbReference>
<sequence>MSSPATTDRGRRLEHQQRAYELQLRGGLEGAAKYTVFGIVAVGIAHRFWPLFRKQTWGLKAFIVSSATMSGLVIGADKYLIMYESAQRDAENAVRRQAQNALARRGIIATETEIRRWRAEQEAERVAAEKVAVSDAQAVDAGSPVNPIAISVVVEETEPGKKPVAVAVNARDVVDTAAASESAEAGLVARIAEARRAGNTVVVTATEAVLAEQREAREQRARELGKQ</sequence>
<keyword evidence="2" id="KW-1185">Reference proteome</keyword>
<comment type="caution">
    <text evidence="1">The sequence shown here is derived from an EMBL/GenBank/DDBJ whole genome shotgun (WGS) entry which is preliminary data.</text>
</comment>
<dbReference type="InterPro" id="IPR038882">
    <property type="entry name" value="Rcf3"/>
</dbReference>
<dbReference type="OrthoDB" id="3356019at2759"/>
<evidence type="ECO:0008006" key="3">
    <source>
        <dbReference type="Google" id="ProtNLM"/>
    </source>
</evidence>
<evidence type="ECO:0000313" key="1">
    <source>
        <dbReference type="EMBL" id="RSH87904.1"/>
    </source>
</evidence>
<dbReference type="AlphaFoldDB" id="A0A427YA87"/>
<dbReference type="PANTHER" id="PTHR39153:SF1">
    <property type="entry name" value="AGR244WP"/>
    <property type="match status" value="1"/>
</dbReference>
<protein>
    <recommendedName>
        <fullName evidence="3">HIG1 domain-containing protein</fullName>
    </recommendedName>
</protein>
<evidence type="ECO:0000313" key="2">
    <source>
        <dbReference type="Proteomes" id="UP000279236"/>
    </source>
</evidence>